<dbReference type="EMBL" id="LWDX02012503">
    <property type="protein sequence ID" value="OEL35330.1"/>
    <property type="molecule type" value="Genomic_DNA"/>
</dbReference>
<gene>
    <name evidence="3" type="ORF">BAE44_0003651</name>
</gene>
<dbReference type="Gene3D" id="1.10.238.10">
    <property type="entry name" value="EF-hand"/>
    <property type="match status" value="1"/>
</dbReference>
<feature type="region of interest" description="Disordered" evidence="1">
    <location>
        <begin position="198"/>
        <end position="227"/>
    </location>
</feature>
<dbReference type="PROSITE" id="PS50222">
    <property type="entry name" value="EF_HAND_2"/>
    <property type="match status" value="1"/>
</dbReference>
<dbReference type="STRING" id="888268.A0A1E5WDM7"/>
<feature type="region of interest" description="Disordered" evidence="1">
    <location>
        <begin position="56"/>
        <end position="84"/>
    </location>
</feature>
<comment type="caution">
    <text evidence="3">The sequence shown here is derived from an EMBL/GenBank/DDBJ whole genome shotgun (WGS) entry which is preliminary data.</text>
</comment>
<evidence type="ECO:0000259" key="2">
    <source>
        <dbReference type="PROSITE" id="PS50222"/>
    </source>
</evidence>
<evidence type="ECO:0000256" key="1">
    <source>
        <dbReference type="SAM" id="MobiDB-lite"/>
    </source>
</evidence>
<dbReference type="PANTHER" id="PTHR34574">
    <property type="entry name" value="CALCIUM-BINDING EF-HAND FAMILY PROTEIN-RELATED"/>
    <property type="match status" value="1"/>
</dbReference>
<feature type="domain" description="EF-hand" evidence="2">
    <location>
        <begin position="132"/>
        <end position="167"/>
    </location>
</feature>
<dbReference type="GO" id="GO:0005509">
    <property type="term" value="F:calcium ion binding"/>
    <property type="evidence" value="ECO:0007669"/>
    <property type="project" value="InterPro"/>
</dbReference>
<reference evidence="3 4" key="1">
    <citation type="submission" date="2016-09" db="EMBL/GenBank/DDBJ databases">
        <title>The draft genome of Dichanthelium oligosanthes: A C3 panicoid grass species.</title>
        <authorList>
            <person name="Studer A.J."/>
            <person name="Schnable J.C."/>
            <person name="Brutnell T.P."/>
        </authorList>
    </citation>
    <scope>NUCLEOTIDE SEQUENCE [LARGE SCALE GENOMIC DNA]</scope>
    <source>
        <strain evidence="4">cv. Kellogg 1175</strain>
        <tissue evidence="3">Leaf</tissue>
    </source>
</reference>
<evidence type="ECO:0000313" key="4">
    <source>
        <dbReference type="Proteomes" id="UP000095767"/>
    </source>
</evidence>
<sequence>MGGELILACSPSSAHPNCHHCSRSPTRIGSTTSACIARAWPSAWSPAAVAVCAEPRRRTPPTRAAPRFSAGVATGAPSSVPSVPRLSRRLLRDSKLSASILAQATERDAAGNHERGVLNGSTVRAFVADEAAFAQGVDARFAVLDTNDDGVLSRAELRRALESVRLLDGAGGFRSAEPAPLPAEVTALYDAVLSSSMPTTAEPTTVPSSATRCAASCLPSSRARGRS</sequence>
<dbReference type="OrthoDB" id="186625at2759"/>
<evidence type="ECO:0000313" key="3">
    <source>
        <dbReference type="EMBL" id="OEL35330.1"/>
    </source>
</evidence>
<feature type="compositionally biased region" description="Polar residues" evidence="1">
    <location>
        <begin position="198"/>
        <end position="211"/>
    </location>
</feature>
<proteinExistence type="predicted"/>
<dbReference type="AlphaFoldDB" id="A0A1E5WDM7"/>
<accession>A0A1E5WDM7</accession>
<protein>
    <recommendedName>
        <fullName evidence="2">EF-hand domain-containing protein</fullName>
    </recommendedName>
</protein>
<organism evidence="3 4">
    <name type="scientific">Dichanthelium oligosanthes</name>
    <dbReference type="NCBI Taxonomy" id="888268"/>
    <lineage>
        <taxon>Eukaryota</taxon>
        <taxon>Viridiplantae</taxon>
        <taxon>Streptophyta</taxon>
        <taxon>Embryophyta</taxon>
        <taxon>Tracheophyta</taxon>
        <taxon>Spermatophyta</taxon>
        <taxon>Magnoliopsida</taxon>
        <taxon>Liliopsida</taxon>
        <taxon>Poales</taxon>
        <taxon>Poaceae</taxon>
        <taxon>PACMAD clade</taxon>
        <taxon>Panicoideae</taxon>
        <taxon>Panicodae</taxon>
        <taxon>Paniceae</taxon>
        <taxon>Dichantheliinae</taxon>
        <taxon>Dichanthelium</taxon>
    </lineage>
</organism>
<dbReference type="PROSITE" id="PS00018">
    <property type="entry name" value="EF_HAND_1"/>
    <property type="match status" value="1"/>
</dbReference>
<dbReference type="InterPro" id="IPR018247">
    <property type="entry name" value="EF_Hand_1_Ca_BS"/>
</dbReference>
<dbReference type="InterPro" id="IPR002048">
    <property type="entry name" value="EF_hand_dom"/>
</dbReference>
<dbReference type="Proteomes" id="UP000095767">
    <property type="component" value="Unassembled WGS sequence"/>
</dbReference>
<name>A0A1E5WDM7_9POAL</name>
<dbReference type="PANTHER" id="PTHR34574:SF5">
    <property type="entry name" value="CALCIUM-BINDING EF-HAND FAMILY PROTEIN"/>
    <property type="match status" value="1"/>
</dbReference>
<keyword evidence="4" id="KW-1185">Reference proteome</keyword>